<accession>C0EYK8</accession>
<proteinExistence type="predicted"/>
<comment type="caution">
    <text evidence="1">The sequence shown here is derived from an EMBL/GenBank/DDBJ whole genome shotgun (WGS) entry which is preliminary data.</text>
</comment>
<sequence>MGIVQRVHFSFQICAIMFLKWNNRRSHLLLDIDITKNKEVKNKIKNRG</sequence>
<evidence type="ECO:0000313" key="2">
    <source>
        <dbReference type="Proteomes" id="UP000003174"/>
    </source>
</evidence>
<name>C0EYK8_9FIRM</name>
<evidence type="ECO:0000313" key="1">
    <source>
        <dbReference type="EMBL" id="EEG35628.1"/>
    </source>
</evidence>
<reference evidence="1 2" key="1">
    <citation type="submission" date="2009-01" db="EMBL/GenBank/DDBJ databases">
        <authorList>
            <person name="Fulton L."/>
            <person name="Clifton S."/>
            <person name="Fulton B."/>
            <person name="Xu J."/>
            <person name="Minx P."/>
            <person name="Pepin K.H."/>
            <person name="Johnson M."/>
            <person name="Bhonagiri V."/>
            <person name="Nash W.E."/>
            <person name="Mardis E.R."/>
            <person name="Wilson R.K."/>
        </authorList>
    </citation>
    <scope>NUCLEOTIDE SEQUENCE [LARGE SCALE GENOMIC DNA]</scope>
    <source>
        <strain evidence="1 2">DSM 3353</strain>
    </source>
</reference>
<gene>
    <name evidence="1" type="ORF">EUBHAL_02512</name>
</gene>
<dbReference type="AlphaFoldDB" id="C0EYK8"/>
<dbReference type="EMBL" id="ACEP01000109">
    <property type="protein sequence ID" value="EEG35628.1"/>
    <property type="molecule type" value="Genomic_DNA"/>
</dbReference>
<reference evidence="1 2" key="2">
    <citation type="submission" date="2009-02" db="EMBL/GenBank/DDBJ databases">
        <title>Draft genome sequence of Eubacterium hallii (DSM 3353).</title>
        <authorList>
            <person name="Sudarsanam P."/>
            <person name="Ley R."/>
            <person name="Guruge J."/>
            <person name="Turnbaugh P.J."/>
            <person name="Mahowald M."/>
            <person name="Liep D."/>
            <person name="Gordon J."/>
        </authorList>
    </citation>
    <scope>NUCLEOTIDE SEQUENCE [LARGE SCALE GENOMIC DNA]</scope>
    <source>
        <strain evidence="1 2">DSM 3353</strain>
    </source>
</reference>
<organism evidence="1 2">
    <name type="scientific">Anaerobutyricum hallii DSM 3353</name>
    <dbReference type="NCBI Taxonomy" id="411469"/>
    <lineage>
        <taxon>Bacteria</taxon>
        <taxon>Bacillati</taxon>
        <taxon>Bacillota</taxon>
        <taxon>Clostridia</taxon>
        <taxon>Lachnospirales</taxon>
        <taxon>Lachnospiraceae</taxon>
        <taxon>Anaerobutyricum</taxon>
    </lineage>
</organism>
<protein>
    <submittedName>
        <fullName evidence="1">Uncharacterized protein</fullName>
    </submittedName>
</protein>
<dbReference type="Proteomes" id="UP000003174">
    <property type="component" value="Unassembled WGS sequence"/>
</dbReference>